<dbReference type="SUPFAM" id="SSF101489">
    <property type="entry name" value="Eukaryotic initiation factor 4f subunit eIF4g, eIF4e-binding domain"/>
    <property type="match status" value="1"/>
</dbReference>
<feature type="region of interest" description="Disordered" evidence="8">
    <location>
        <begin position="207"/>
        <end position="231"/>
    </location>
</feature>
<feature type="compositionally biased region" description="Gly residues" evidence="8">
    <location>
        <begin position="929"/>
        <end position="939"/>
    </location>
</feature>
<evidence type="ECO:0000256" key="5">
    <source>
        <dbReference type="ARBA" id="ARBA00022553"/>
    </source>
</evidence>
<evidence type="ECO:0000256" key="1">
    <source>
        <dbReference type="ARBA" id="ARBA00004496"/>
    </source>
</evidence>
<comment type="subcellular location">
    <subcellularLocation>
        <location evidence="1">Cytoplasm</location>
    </subcellularLocation>
</comment>
<dbReference type="HOGENOM" id="CLU_006715_1_0_1"/>
<feature type="region of interest" description="Disordered" evidence="8">
    <location>
        <begin position="63"/>
        <end position="178"/>
    </location>
</feature>
<feature type="compositionally biased region" description="Gly residues" evidence="8">
    <location>
        <begin position="546"/>
        <end position="557"/>
    </location>
</feature>
<organism evidence="10 11">
    <name type="scientific">Huiozyma naganishii (strain ATCC MYA-139 / BCRC 22969 / CBS 8797 / KCTC 17520 / NBRC 10181 / NCYC 3082 / Yp74L-3)</name>
    <name type="common">Yeast</name>
    <name type="synonym">Kazachstania naganishii</name>
    <dbReference type="NCBI Taxonomy" id="1071383"/>
    <lineage>
        <taxon>Eukaryota</taxon>
        <taxon>Fungi</taxon>
        <taxon>Dikarya</taxon>
        <taxon>Ascomycota</taxon>
        <taxon>Saccharomycotina</taxon>
        <taxon>Saccharomycetes</taxon>
        <taxon>Saccharomycetales</taxon>
        <taxon>Saccharomycetaceae</taxon>
        <taxon>Huiozyma</taxon>
    </lineage>
</organism>
<dbReference type="FunFam" id="1.25.40.180:FF:000020">
    <property type="entry name" value="Eukaryotic translation initiation factor subunit"/>
    <property type="match status" value="1"/>
</dbReference>
<evidence type="ECO:0000259" key="9">
    <source>
        <dbReference type="SMART" id="SM00543"/>
    </source>
</evidence>
<dbReference type="GO" id="GO:0016281">
    <property type="term" value="C:eukaryotic translation initiation factor 4F complex"/>
    <property type="evidence" value="ECO:0007669"/>
    <property type="project" value="TreeGrafter"/>
</dbReference>
<feature type="compositionally biased region" description="Polar residues" evidence="8">
    <location>
        <begin position="957"/>
        <end position="976"/>
    </location>
</feature>
<reference evidence="10 11" key="1">
    <citation type="journal article" date="2011" name="Proc. Natl. Acad. Sci. U.S.A.">
        <title>Evolutionary erosion of yeast sex chromosomes by mating-type switching accidents.</title>
        <authorList>
            <person name="Gordon J.L."/>
            <person name="Armisen D."/>
            <person name="Proux-Wera E."/>
            <person name="Oheigeartaigh S.S."/>
            <person name="Byrne K.P."/>
            <person name="Wolfe K.H."/>
        </authorList>
    </citation>
    <scope>NUCLEOTIDE SEQUENCE [LARGE SCALE GENOMIC DNA]</scope>
    <source>
        <strain evidence="11">ATCC MYA-139 / BCRC 22969 / CBS 8797 / CCRC 22969 / KCTC 17520 / NBRC 10181 / NCYC 3082</strain>
    </source>
</reference>
<keyword evidence="6" id="KW-0694">RNA-binding</keyword>
<keyword evidence="7" id="KW-0648">Protein biosynthesis</keyword>
<dbReference type="GeneID" id="34525754"/>
<dbReference type="SUPFAM" id="SSF48371">
    <property type="entry name" value="ARM repeat"/>
    <property type="match status" value="1"/>
</dbReference>
<evidence type="ECO:0000256" key="4">
    <source>
        <dbReference type="ARBA" id="ARBA00022540"/>
    </source>
</evidence>
<feature type="compositionally biased region" description="Low complexity" evidence="8">
    <location>
        <begin position="157"/>
        <end position="170"/>
    </location>
</feature>
<keyword evidence="5" id="KW-0597">Phosphoprotein</keyword>
<feature type="compositionally biased region" description="Basic and acidic residues" evidence="8">
    <location>
        <begin position="411"/>
        <end position="421"/>
    </location>
</feature>
<dbReference type="Gene3D" id="1.20.970.30">
    <property type="entry name" value="eIF4G, eIF4E-binding domain"/>
    <property type="match status" value="1"/>
</dbReference>
<dbReference type="RefSeq" id="XP_022464311.1">
    <property type="nucleotide sequence ID" value="XM_022607746.1"/>
</dbReference>
<evidence type="ECO:0000256" key="6">
    <source>
        <dbReference type="ARBA" id="ARBA00022884"/>
    </source>
</evidence>
<dbReference type="Pfam" id="PF12152">
    <property type="entry name" value="eIF_4G1"/>
    <property type="match status" value="1"/>
</dbReference>
<evidence type="ECO:0000256" key="3">
    <source>
        <dbReference type="ARBA" id="ARBA00022490"/>
    </source>
</evidence>
<dbReference type="PANTHER" id="PTHR23253:SF9">
    <property type="entry name" value="EUKARYOTIC TRANSLATION INITIATION FACTOR 4 GAMMA 2"/>
    <property type="match status" value="1"/>
</dbReference>
<feature type="domain" description="MIF4G" evidence="9">
    <location>
        <begin position="650"/>
        <end position="893"/>
    </location>
</feature>
<feature type="region of interest" description="Disordered" evidence="8">
    <location>
        <begin position="244"/>
        <end position="435"/>
    </location>
</feature>
<keyword evidence="4" id="KW-0396">Initiation factor</keyword>
<dbReference type="OrthoDB" id="514777at2759"/>
<dbReference type="PANTHER" id="PTHR23253">
    <property type="entry name" value="EUKARYOTIC TRANSLATION INITIATION FACTOR 4 GAMMA"/>
    <property type="match status" value="1"/>
</dbReference>
<dbReference type="SMART" id="SM00543">
    <property type="entry name" value="MIF4G"/>
    <property type="match status" value="1"/>
</dbReference>
<feature type="compositionally biased region" description="Basic and acidic residues" evidence="8">
    <location>
        <begin position="942"/>
        <end position="956"/>
    </location>
</feature>
<feature type="region of interest" description="Disordered" evidence="8">
    <location>
        <begin position="895"/>
        <end position="996"/>
    </location>
</feature>
<gene>
    <name evidence="10" type="primary">KNAG0D03190</name>
    <name evidence="10" type="ordered locus">KNAG_0D03190</name>
</gene>
<protein>
    <recommendedName>
        <fullName evidence="9">MIF4G domain-containing protein</fullName>
    </recommendedName>
</protein>
<feature type="compositionally biased region" description="Polar residues" evidence="8">
    <location>
        <begin position="303"/>
        <end position="316"/>
    </location>
</feature>
<dbReference type="InterPro" id="IPR022745">
    <property type="entry name" value="eIF4G1_eIF4E-bd"/>
</dbReference>
<keyword evidence="3" id="KW-0963">Cytoplasm</keyword>
<feature type="compositionally biased region" description="Polar residues" evidence="8">
    <location>
        <begin position="247"/>
        <end position="258"/>
    </location>
</feature>
<sequence length="996" mass="110858">MAEQGNTEDARRHTAGGKTVPSNDTRRRPSRTADGATFQKQQYYNSNSKFAWPGYYVPQMYYVPPAGVSGELSPSPPREIRGDPPVQRRAATKIEITTKSGQKLDLKELGHHHQHQHAHREEGPVGEVTSTAASVSASESPEKSRSPEKVAALKAQEPATVPETAATTTEGSNGLSQAELNKRNFLEQVRLRKLMLDKKKGILEKPKVVPAATTEDKLGKPDTQQKANGGAHVQTVEEIVAAKRTVQEGSTNGVQNKAATPGEQTDDVGTAHTEPKEQILTNTPQNEKLKPEVQETAKILPDEQNQAENLDVQETSRIARDEGVTAKSSPDQQDQVEEHEVQETAKISPEQQETTKNPSDEQDQEEKLEPKENTMISPDEQKTSRTPPDEQNGVYEKLDTANTANPAEQKPVQDDAGEKSEQTVPSTDESGTVNVKKVAFEKTVDEQETSASNENKLASFNVTQFLDKLNSTPKIEDIFKFPYPSTVVQPETRYKLDHIKYAYGPLFLLQFKEPIRKIRADSEWLRDAQQKIVITPAMKKSSSNRQGGGGGGGGGGSSNRNSGFGSRSASRKFDDRKSGRTSYTPRRERMENATLGRNSMRQREPPKPVEPVAPLVPSANRWVPKFKAQKSEKKLAPDGVTELLDQEEITRKMKSLLNKLTLEKFDPISKDILAIADQSQWETNGESLRNVIEQIYLKACDESYWSSMYAQLCGKIVKDLSPEMSDENFPAKTGPKLVLHYLVVRCHEEFEKGWTDKLPTNPDGSPLEPEMMSDEYYAAMAAKRRGLGLLRFIGYLYRLNLLTGKMMFECFRRLMKDLNDIPSEDILESVVELLTTVGKQFEHDSFSTGRGSLSGSVLFDKLFQQLQAVIDEGKISSRIKFKIIDVMELRDDKNWHSEKANQGPKTIKQIHDEEEKIRASKENSRGGSRRGGSGFGSKHGGSRRDNFGSGKRDFSSRDSNPSSFHSSKNPFQSNNKPPRGRSANNMFDALRGAGDN</sequence>
<dbReference type="InterPro" id="IPR016024">
    <property type="entry name" value="ARM-type_fold"/>
</dbReference>
<reference evidence="11" key="2">
    <citation type="submission" date="2012-08" db="EMBL/GenBank/DDBJ databases">
        <title>Genome sequence of Kazachstania naganishii.</title>
        <authorList>
            <person name="Gordon J.L."/>
            <person name="Armisen D."/>
            <person name="Proux-Wera E."/>
            <person name="OhEigeartaigh S.S."/>
            <person name="Byrne K.P."/>
            <person name="Wolfe K.H."/>
        </authorList>
    </citation>
    <scope>NUCLEOTIDE SEQUENCE [LARGE SCALE GENOMIC DNA]</scope>
    <source>
        <strain evidence="11">ATCC MYA-139 / BCRC 22969 / CBS 8797 / CCRC 22969 / KCTC 17520 / NBRC 10181 / NCYC 3082</strain>
    </source>
</reference>
<comment type="similarity">
    <text evidence="2">Belongs to the eukaryotic initiation factor 4G family.</text>
</comment>
<dbReference type="eggNOG" id="KOG0401">
    <property type="taxonomic scope" value="Eukaryota"/>
</dbReference>
<dbReference type="AlphaFoldDB" id="J7R5E8"/>
<dbReference type="GO" id="GO:0010494">
    <property type="term" value="C:cytoplasmic stress granule"/>
    <property type="evidence" value="ECO:0007669"/>
    <property type="project" value="UniProtKB-ARBA"/>
</dbReference>
<dbReference type="GO" id="GO:0003743">
    <property type="term" value="F:translation initiation factor activity"/>
    <property type="evidence" value="ECO:0007669"/>
    <property type="project" value="UniProtKB-KW"/>
</dbReference>
<evidence type="ECO:0000313" key="11">
    <source>
        <dbReference type="Proteomes" id="UP000006310"/>
    </source>
</evidence>
<keyword evidence="11" id="KW-1185">Reference proteome</keyword>
<feature type="compositionally biased region" description="Basic and acidic residues" evidence="8">
    <location>
        <begin position="102"/>
        <end position="111"/>
    </location>
</feature>
<dbReference type="EMBL" id="HE978317">
    <property type="protein sequence ID" value="CCK70065.1"/>
    <property type="molecule type" value="Genomic_DNA"/>
</dbReference>
<evidence type="ECO:0000256" key="7">
    <source>
        <dbReference type="ARBA" id="ARBA00022917"/>
    </source>
</evidence>
<dbReference type="InterPro" id="IPR003890">
    <property type="entry name" value="MIF4G-like_typ-3"/>
</dbReference>
<dbReference type="Gene3D" id="1.25.40.180">
    <property type="match status" value="1"/>
</dbReference>
<dbReference type="InterPro" id="IPR036211">
    <property type="entry name" value="eIF4G_eIF4E-bd_sf"/>
</dbReference>
<feature type="compositionally biased region" description="Polar residues" evidence="8">
    <location>
        <begin position="422"/>
        <end position="433"/>
    </location>
</feature>
<dbReference type="Pfam" id="PF02854">
    <property type="entry name" value="MIF4G"/>
    <property type="match status" value="1"/>
</dbReference>
<feature type="region of interest" description="Disordered" evidence="8">
    <location>
        <begin position="535"/>
        <end position="613"/>
    </location>
</feature>
<evidence type="ECO:0000256" key="2">
    <source>
        <dbReference type="ARBA" id="ARBA00005775"/>
    </source>
</evidence>
<name>J7R5E8_HUIN7</name>
<feature type="region of interest" description="Disordered" evidence="8">
    <location>
        <begin position="1"/>
        <end position="43"/>
    </location>
</feature>
<evidence type="ECO:0000313" key="10">
    <source>
        <dbReference type="EMBL" id="CCK70065.1"/>
    </source>
</evidence>
<accession>J7R5E8</accession>
<dbReference type="KEGG" id="kng:KNAG_0D03190"/>
<proteinExistence type="inferred from homology"/>
<dbReference type="GO" id="GO:0003729">
    <property type="term" value="F:mRNA binding"/>
    <property type="evidence" value="ECO:0007669"/>
    <property type="project" value="TreeGrafter"/>
</dbReference>
<dbReference type="OMA" id="WHSEKAN"/>
<dbReference type="STRING" id="1071383.J7R5E8"/>
<feature type="compositionally biased region" description="Low complexity" evidence="8">
    <location>
        <begin position="558"/>
        <end position="568"/>
    </location>
</feature>
<feature type="compositionally biased region" description="Basic and acidic residues" evidence="8">
    <location>
        <begin position="909"/>
        <end position="924"/>
    </location>
</feature>
<dbReference type="Proteomes" id="UP000006310">
    <property type="component" value="Chromosome 4"/>
</dbReference>
<evidence type="ECO:0000256" key="8">
    <source>
        <dbReference type="SAM" id="MobiDB-lite"/>
    </source>
</evidence>
<feature type="compositionally biased region" description="Low complexity" evidence="8">
    <location>
        <begin position="127"/>
        <end position="139"/>
    </location>
</feature>